<dbReference type="AlphaFoldDB" id="A0A1X7VMB1"/>
<evidence type="ECO:0000313" key="1">
    <source>
        <dbReference type="EnsemblMetazoa" id="Aqu2.1.40548_001"/>
    </source>
</evidence>
<name>A0A1X7VMB1_AMPQE</name>
<sequence>MKFPDSQFCFWYLVFALAILFISDLKYCLCFTTAMTQVSMHLHFVTTSVISTDSDNSASSTTEEAELDKRIQELVDMEDPDILTDLRCHNGSKESQFNVFRDYCEQFLNENVSVAVDDRRIGQITHLARAISLWDFRDQVKSFCPENTPKPSLEWLRLQF</sequence>
<dbReference type="OrthoDB" id="10003658at2759"/>
<dbReference type="InParanoid" id="A0A1X7VMB1"/>
<reference evidence="1" key="1">
    <citation type="submission" date="2017-05" db="UniProtKB">
        <authorList>
            <consortium name="EnsemblMetazoa"/>
        </authorList>
    </citation>
    <scope>IDENTIFICATION</scope>
</reference>
<accession>A0A1X7VMB1</accession>
<organism evidence="1">
    <name type="scientific">Amphimedon queenslandica</name>
    <name type="common">Sponge</name>
    <dbReference type="NCBI Taxonomy" id="400682"/>
    <lineage>
        <taxon>Eukaryota</taxon>
        <taxon>Metazoa</taxon>
        <taxon>Porifera</taxon>
        <taxon>Demospongiae</taxon>
        <taxon>Heteroscleromorpha</taxon>
        <taxon>Haplosclerida</taxon>
        <taxon>Niphatidae</taxon>
        <taxon>Amphimedon</taxon>
    </lineage>
</organism>
<proteinExistence type="predicted"/>
<protein>
    <submittedName>
        <fullName evidence="1">Uncharacterized protein</fullName>
    </submittedName>
</protein>
<dbReference type="EnsemblMetazoa" id="Aqu2.1.40548_001">
    <property type="protein sequence ID" value="Aqu2.1.40548_001"/>
    <property type="gene ID" value="Aqu2.1.40548"/>
</dbReference>